<gene>
    <name evidence="1" type="ORF">H2Y56_05920</name>
</gene>
<evidence type="ECO:0000313" key="2">
    <source>
        <dbReference type="Proteomes" id="UP000530038"/>
    </source>
</evidence>
<proteinExistence type="predicted"/>
<keyword evidence="2" id="KW-1185">Reference proteome</keyword>
<reference evidence="1 2" key="1">
    <citation type="submission" date="2020-07" db="EMBL/GenBank/DDBJ databases">
        <title>Characterization of Pectobacterium aroidearum strains causing soft rot on Amorphophallus konjac.</title>
        <authorList>
            <person name="Xie H."/>
        </authorList>
    </citation>
    <scope>NUCLEOTIDE SEQUENCE [LARGE SCALE GENOMIC DNA]</scope>
    <source>
        <strain evidence="1 2">MY10</strain>
    </source>
</reference>
<name>A0ABR5ZAX2_9GAMM</name>
<organism evidence="1 2">
    <name type="scientific">Pectobacterium aroidearum</name>
    <dbReference type="NCBI Taxonomy" id="1201031"/>
    <lineage>
        <taxon>Bacteria</taxon>
        <taxon>Pseudomonadati</taxon>
        <taxon>Pseudomonadota</taxon>
        <taxon>Gammaproteobacteria</taxon>
        <taxon>Enterobacterales</taxon>
        <taxon>Pectobacteriaceae</taxon>
        <taxon>Pectobacterium</taxon>
    </lineage>
</organism>
<dbReference type="Proteomes" id="UP000530038">
    <property type="component" value="Unassembled WGS sequence"/>
</dbReference>
<sequence>MIMDKSGRVADDISPSTAATAILEGAEARREKNGLKGIPMPKDTDLRPEFASQLHGVTAGNSFAAEKIYQTAQDYYAGVKSRKGDVSGEYDRTLWREAIDVATGGIYDYNGQGKVLLPWGMSEDQFNNEVNRAWKTQVIDAGVSAPSGQYGLQSYGDSQYLIKLGAGYLYDNKGAPIILDLTRPKVRFAGDIPQ</sequence>
<comment type="caution">
    <text evidence="1">The sequence shown here is derived from an EMBL/GenBank/DDBJ whole genome shotgun (WGS) entry which is preliminary data.</text>
</comment>
<accession>A0ABR5ZAX2</accession>
<protein>
    <submittedName>
        <fullName evidence="1">Uncharacterized protein</fullName>
    </submittedName>
</protein>
<dbReference type="EMBL" id="JACERK010000002">
    <property type="protein sequence ID" value="MBA5231655.1"/>
    <property type="molecule type" value="Genomic_DNA"/>
</dbReference>
<evidence type="ECO:0000313" key="1">
    <source>
        <dbReference type="EMBL" id="MBA5231655.1"/>
    </source>
</evidence>